<name>A0A382R5S7_9ZZZZ</name>
<dbReference type="EMBL" id="UINC01118996">
    <property type="protein sequence ID" value="SVC92502.1"/>
    <property type="molecule type" value="Genomic_DNA"/>
</dbReference>
<protein>
    <submittedName>
        <fullName evidence="1">Uncharacterized protein</fullName>
    </submittedName>
</protein>
<gene>
    <name evidence="1" type="ORF">METZ01_LOCUS345356</name>
</gene>
<sequence length="97" mass="11732">MSSKDNSSHRFMAKVPNTDEGWAKIEALKGIINKDRYRLVYKYNGKSIPGVYKRDWYHCKKEYATEVRVYLNVKYPIQDRELLDNKRSEKRWEIDKE</sequence>
<dbReference type="AlphaFoldDB" id="A0A382R5S7"/>
<proteinExistence type="predicted"/>
<feature type="non-terminal residue" evidence="1">
    <location>
        <position position="97"/>
    </location>
</feature>
<organism evidence="1">
    <name type="scientific">marine metagenome</name>
    <dbReference type="NCBI Taxonomy" id="408172"/>
    <lineage>
        <taxon>unclassified sequences</taxon>
        <taxon>metagenomes</taxon>
        <taxon>ecological metagenomes</taxon>
    </lineage>
</organism>
<reference evidence="1" key="1">
    <citation type="submission" date="2018-05" db="EMBL/GenBank/DDBJ databases">
        <authorList>
            <person name="Lanie J.A."/>
            <person name="Ng W.-L."/>
            <person name="Kazmierczak K.M."/>
            <person name="Andrzejewski T.M."/>
            <person name="Davidsen T.M."/>
            <person name="Wayne K.J."/>
            <person name="Tettelin H."/>
            <person name="Glass J.I."/>
            <person name="Rusch D."/>
            <person name="Podicherti R."/>
            <person name="Tsui H.-C.T."/>
            <person name="Winkler M.E."/>
        </authorList>
    </citation>
    <scope>NUCLEOTIDE SEQUENCE</scope>
</reference>
<accession>A0A382R5S7</accession>
<evidence type="ECO:0000313" key="1">
    <source>
        <dbReference type="EMBL" id="SVC92502.1"/>
    </source>
</evidence>